<evidence type="ECO:0000313" key="2">
    <source>
        <dbReference type="Proteomes" id="UP001642409"/>
    </source>
</evidence>
<proteinExistence type="predicted"/>
<sequence length="312" mass="36429">MSVSIQQQLQSLVASPQQQLLQSVSKTASPVRFLSRVQRVGNSVDKFPFILSAVSDFSQFITFPDLQIMYSSPQQDLSFNTSEVYFSASYIQNLASDLNVSFSDLVLSFANREVFAQIANNQFKNVLKALYFYQHGCSSTSHVQLKNQIKIYSQLLNTLTTHFRNLISNQINLNRIFVFNSVQIQNLDLLHVNIIRRSIFQIEQNPVLIDLFRANENSFVKNETVQIMKQNYQQSKIKQIQNEYIGAEEIFDNWMKKFEMEFLVNDAQVSVNQLQTEFDLQEIRKEEYFEFSVSDKPIQTEKVLNCFKLWEW</sequence>
<protein>
    <submittedName>
        <fullName evidence="1">Hypothetical_protein</fullName>
    </submittedName>
</protein>
<accession>A0ABP1HMC3</accession>
<gene>
    <name evidence="1" type="ORF">HINF_LOCUS15380</name>
</gene>
<dbReference type="Proteomes" id="UP001642409">
    <property type="component" value="Unassembled WGS sequence"/>
</dbReference>
<keyword evidence="2" id="KW-1185">Reference proteome</keyword>
<evidence type="ECO:0000313" key="1">
    <source>
        <dbReference type="EMBL" id="CAL5997715.1"/>
    </source>
</evidence>
<reference evidence="1 2" key="1">
    <citation type="submission" date="2024-07" db="EMBL/GenBank/DDBJ databases">
        <authorList>
            <person name="Akdeniz Z."/>
        </authorList>
    </citation>
    <scope>NUCLEOTIDE SEQUENCE [LARGE SCALE GENOMIC DNA]</scope>
</reference>
<comment type="caution">
    <text evidence="1">The sequence shown here is derived from an EMBL/GenBank/DDBJ whole genome shotgun (WGS) entry which is preliminary data.</text>
</comment>
<name>A0ABP1HMC3_9EUKA</name>
<dbReference type="EMBL" id="CAXDID020000037">
    <property type="protein sequence ID" value="CAL5997715.1"/>
    <property type="molecule type" value="Genomic_DNA"/>
</dbReference>
<organism evidence="1 2">
    <name type="scientific">Hexamita inflata</name>
    <dbReference type="NCBI Taxonomy" id="28002"/>
    <lineage>
        <taxon>Eukaryota</taxon>
        <taxon>Metamonada</taxon>
        <taxon>Diplomonadida</taxon>
        <taxon>Hexamitidae</taxon>
        <taxon>Hexamitinae</taxon>
        <taxon>Hexamita</taxon>
    </lineage>
</organism>